<name>A0AAQ4D590_AMBAM</name>
<dbReference type="GO" id="GO:0000139">
    <property type="term" value="C:Golgi membrane"/>
    <property type="evidence" value="ECO:0007669"/>
    <property type="project" value="UniProtKB-SubCell"/>
</dbReference>
<evidence type="ECO:0000256" key="2">
    <source>
        <dbReference type="ARBA" id="ARBA00008661"/>
    </source>
</evidence>
<evidence type="ECO:0000256" key="8">
    <source>
        <dbReference type="ARBA" id="ARBA00023034"/>
    </source>
</evidence>
<dbReference type="PANTHER" id="PTHR11214:SF314">
    <property type="entry name" value="HEXOSYLTRANSFERASE"/>
    <property type="match status" value="1"/>
</dbReference>
<dbReference type="GO" id="GO:0006493">
    <property type="term" value="P:protein O-linked glycosylation"/>
    <property type="evidence" value="ECO:0007669"/>
    <property type="project" value="TreeGrafter"/>
</dbReference>
<comment type="subcellular location">
    <subcellularLocation>
        <location evidence="1 11">Golgi apparatus membrane</location>
        <topology evidence="1 11">Single-pass type II membrane protein</topology>
    </subcellularLocation>
</comment>
<evidence type="ECO:0000256" key="9">
    <source>
        <dbReference type="ARBA" id="ARBA00023136"/>
    </source>
</evidence>
<keyword evidence="3 11" id="KW-0328">Glycosyltransferase</keyword>
<evidence type="ECO:0000256" key="1">
    <source>
        <dbReference type="ARBA" id="ARBA00004323"/>
    </source>
</evidence>
<gene>
    <name evidence="12" type="ORF">V5799_004743</name>
</gene>
<keyword evidence="6" id="KW-0735">Signal-anchor</keyword>
<comment type="similarity">
    <text evidence="2 11">Belongs to the glycosyltransferase 31 family.</text>
</comment>
<evidence type="ECO:0000256" key="4">
    <source>
        <dbReference type="ARBA" id="ARBA00022679"/>
    </source>
</evidence>
<keyword evidence="8 11" id="KW-0333">Golgi apparatus</keyword>
<keyword evidence="13" id="KW-1185">Reference proteome</keyword>
<accession>A0AAQ4D590</accession>
<evidence type="ECO:0000256" key="6">
    <source>
        <dbReference type="ARBA" id="ARBA00022968"/>
    </source>
</evidence>
<keyword evidence="5" id="KW-0812">Transmembrane</keyword>
<dbReference type="FunFam" id="3.90.550.50:FF:000001">
    <property type="entry name" value="Hexosyltransferase"/>
    <property type="match status" value="1"/>
</dbReference>
<evidence type="ECO:0000256" key="5">
    <source>
        <dbReference type="ARBA" id="ARBA00022692"/>
    </source>
</evidence>
<keyword evidence="9" id="KW-0472">Membrane</keyword>
<dbReference type="Pfam" id="PF01762">
    <property type="entry name" value="Galactosyl_T"/>
    <property type="match status" value="1"/>
</dbReference>
<evidence type="ECO:0000313" key="13">
    <source>
        <dbReference type="Proteomes" id="UP001321473"/>
    </source>
</evidence>
<dbReference type="GO" id="GO:0016758">
    <property type="term" value="F:hexosyltransferase activity"/>
    <property type="evidence" value="ECO:0007669"/>
    <property type="project" value="InterPro"/>
</dbReference>
<evidence type="ECO:0000256" key="3">
    <source>
        <dbReference type="ARBA" id="ARBA00022676"/>
    </source>
</evidence>
<evidence type="ECO:0000256" key="10">
    <source>
        <dbReference type="ARBA" id="ARBA00023180"/>
    </source>
</evidence>
<dbReference type="EC" id="2.4.1.-" evidence="11"/>
<comment type="caution">
    <text evidence="12">The sequence shown here is derived from an EMBL/GenBank/DDBJ whole genome shotgun (WGS) entry which is preliminary data.</text>
</comment>
<dbReference type="Proteomes" id="UP001321473">
    <property type="component" value="Unassembled WGS sequence"/>
</dbReference>
<proteinExistence type="inferred from homology"/>
<protein>
    <recommendedName>
        <fullName evidence="11">Hexosyltransferase</fullName>
        <ecNumber evidence="11">2.4.1.-</ecNumber>
    </recommendedName>
</protein>
<sequence>MLRTFAASEAAYVAPRPSPAARKIADMAKDDIEKQRRTSKAALSVLAQRAKENKQGAILIEESIRRRAVQRYVPKDKAANKSRKVPLARPAWLPPYDPSKYRFTVNPKLCINNGSQPVYFLVLVQSAVKNFERRTLIRDTWGSECGSKGSAATALCRLGFVLGTSSDPVLERKVRDESSRYGDLVRSDFADSYYNLSLSTVTALRWAHQHCTDYRYLVKADDDAFVNLAALRDYLAARPTHRRTAIYGYLMKGFRPNRNKGSKWFTSPELFAKARLPDFVSGFAYVVTRDAVKPLYAAAQVTAMFPFEDVYVTGMCRERARGQEAVVLEGVAKFYNHRKSKAATPCSYAGVLAQHELTAAETTRLWRDLKSGKCS</sequence>
<keyword evidence="10" id="KW-0325">Glycoprotein</keyword>
<dbReference type="AlphaFoldDB" id="A0AAQ4D590"/>
<evidence type="ECO:0000313" key="12">
    <source>
        <dbReference type="EMBL" id="KAK8757630.1"/>
    </source>
</evidence>
<reference evidence="12 13" key="1">
    <citation type="journal article" date="2023" name="Arcadia Sci">
        <title>De novo assembly of a long-read Amblyomma americanum tick genome.</title>
        <authorList>
            <person name="Chou S."/>
            <person name="Poskanzer K.E."/>
            <person name="Rollins M."/>
            <person name="Thuy-Boun P.S."/>
        </authorList>
    </citation>
    <scope>NUCLEOTIDE SEQUENCE [LARGE SCALE GENOMIC DNA]</scope>
    <source>
        <strain evidence="12">F_SG_1</strain>
        <tissue evidence="12">Salivary glands</tissue>
    </source>
</reference>
<dbReference type="EMBL" id="JARKHS020035016">
    <property type="protein sequence ID" value="KAK8757630.1"/>
    <property type="molecule type" value="Genomic_DNA"/>
</dbReference>
<evidence type="ECO:0000256" key="7">
    <source>
        <dbReference type="ARBA" id="ARBA00022989"/>
    </source>
</evidence>
<dbReference type="PANTHER" id="PTHR11214">
    <property type="entry name" value="BETA-1,3-N-ACETYLGLUCOSAMINYLTRANSFERASE"/>
    <property type="match status" value="1"/>
</dbReference>
<evidence type="ECO:0000256" key="11">
    <source>
        <dbReference type="RuleBase" id="RU363063"/>
    </source>
</evidence>
<keyword evidence="7" id="KW-1133">Transmembrane helix</keyword>
<dbReference type="Gene3D" id="3.90.550.50">
    <property type="match status" value="1"/>
</dbReference>
<dbReference type="InterPro" id="IPR002659">
    <property type="entry name" value="Glyco_trans_31"/>
</dbReference>
<keyword evidence="4" id="KW-0808">Transferase</keyword>
<organism evidence="12 13">
    <name type="scientific">Amblyomma americanum</name>
    <name type="common">Lone star tick</name>
    <dbReference type="NCBI Taxonomy" id="6943"/>
    <lineage>
        <taxon>Eukaryota</taxon>
        <taxon>Metazoa</taxon>
        <taxon>Ecdysozoa</taxon>
        <taxon>Arthropoda</taxon>
        <taxon>Chelicerata</taxon>
        <taxon>Arachnida</taxon>
        <taxon>Acari</taxon>
        <taxon>Parasitiformes</taxon>
        <taxon>Ixodida</taxon>
        <taxon>Ixodoidea</taxon>
        <taxon>Ixodidae</taxon>
        <taxon>Amblyomminae</taxon>
        <taxon>Amblyomma</taxon>
    </lineage>
</organism>